<dbReference type="Proteomes" id="UP001281147">
    <property type="component" value="Unassembled WGS sequence"/>
</dbReference>
<gene>
    <name evidence="1" type="ORF">LTR37_018204</name>
</gene>
<dbReference type="EMBL" id="JAUTXU010000249">
    <property type="protein sequence ID" value="KAK3695986.1"/>
    <property type="molecule type" value="Genomic_DNA"/>
</dbReference>
<proteinExistence type="predicted"/>
<evidence type="ECO:0000313" key="1">
    <source>
        <dbReference type="EMBL" id="KAK3695986.1"/>
    </source>
</evidence>
<reference evidence="1" key="1">
    <citation type="submission" date="2023-07" db="EMBL/GenBank/DDBJ databases">
        <title>Black Yeasts Isolated from many extreme environments.</title>
        <authorList>
            <person name="Coleine C."/>
            <person name="Stajich J.E."/>
            <person name="Selbmann L."/>
        </authorList>
    </citation>
    <scope>NUCLEOTIDE SEQUENCE</scope>
    <source>
        <strain evidence="1">CCFEE 5714</strain>
    </source>
</reference>
<sequence length="668" mass="72463">MHPQEEANERSLRSDRSSYWDQHADQVTWFSKPSATIKYSTKTLPSGNSHPHWQWFPDGELNTCYNCVDRHVKRGNGEQPAIFWHSEVANGKEVYSYQRLLEEVEALAGVLRNLGVRKGDTVVIYIPMISQALIASLAAARLGAIHAVVFGGFGANALAQRIDSANPKVMLTTSCGLESATKIVDYQPMVRGALKMSKAKPNAVLVWNRPQHQWPSGVDKASGEIDWDTAVAEAKKNGVKAECARVRSEDGLYIIYTSGTTGAPKGVLRQNGGHAVGVLLSTRETAAIQGPGDVVLGVSDIGWVTGHTYVLYGPLLAGATTLLHEGKPVGTPDAGIIWRLVQQYKVNTIFAAPTALRAIRRADPSLELLHKVGQEGGLKGLRSLWLTGERSQPGIVQTFGDLVTRYAAKGAIINDNYGLSEQGGPLSTHDLIPSCSLDAAKTTFTPGEALTVTPGCAGKPMPGMDLHVVDDEGNEVPRGTMGNVVLGLPLSPSSFRTLWRDEERFYTSYLQRFSGKWFDTGDAGLISKDGAIEQAIASHDAVAECCVIGTPDELKGHLPFAFVVTFSPQDESKLFAELQKEVRSQQGSISSLGGMISAKQGENLIPKTRSGKMLRRNLRELVENAAKVENEKEVQVPATIEDPAAIDAARKAIKEYYDKQNARTKSRL</sequence>
<keyword evidence="2" id="KW-1185">Reference proteome</keyword>
<comment type="caution">
    <text evidence="1">The sequence shown here is derived from an EMBL/GenBank/DDBJ whole genome shotgun (WGS) entry which is preliminary data.</text>
</comment>
<protein>
    <submittedName>
        <fullName evidence="1">Uncharacterized protein</fullName>
    </submittedName>
</protein>
<accession>A0ACC3MHU2</accession>
<evidence type="ECO:0000313" key="2">
    <source>
        <dbReference type="Proteomes" id="UP001281147"/>
    </source>
</evidence>
<organism evidence="1 2">
    <name type="scientific">Vermiconidia calcicola</name>
    <dbReference type="NCBI Taxonomy" id="1690605"/>
    <lineage>
        <taxon>Eukaryota</taxon>
        <taxon>Fungi</taxon>
        <taxon>Dikarya</taxon>
        <taxon>Ascomycota</taxon>
        <taxon>Pezizomycotina</taxon>
        <taxon>Dothideomycetes</taxon>
        <taxon>Dothideomycetidae</taxon>
        <taxon>Mycosphaerellales</taxon>
        <taxon>Extremaceae</taxon>
        <taxon>Vermiconidia</taxon>
    </lineage>
</organism>
<name>A0ACC3MHU2_9PEZI</name>